<name>A0ACA9MTF8_9GLOM</name>
<accession>A0ACA9MTF8</accession>
<reference evidence="1" key="1">
    <citation type="submission" date="2021-06" db="EMBL/GenBank/DDBJ databases">
        <authorList>
            <person name="Kallberg Y."/>
            <person name="Tangrot J."/>
            <person name="Rosling A."/>
        </authorList>
    </citation>
    <scope>NUCLEOTIDE SEQUENCE</scope>
    <source>
        <strain evidence="1">IL203A</strain>
    </source>
</reference>
<protein>
    <submittedName>
        <fullName evidence="1">9010_t:CDS:1</fullName>
    </submittedName>
</protein>
<dbReference type="EMBL" id="CAJVPU010011166">
    <property type="protein sequence ID" value="CAG8612317.1"/>
    <property type="molecule type" value="Genomic_DNA"/>
</dbReference>
<keyword evidence="2" id="KW-1185">Reference proteome</keyword>
<comment type="caution">
    <text evidence="1">The sequence shown here is derived from an EMBL/GenBank/DDBJ whole genome shotgun (WGS) entry which is preliminary data.</text>
</comment>
<feature type="non-terminal residue" evidence="1">
    <location>
        <position position="1"/>
    </location>
</feature>
<sequence>SDLEEIDGHVQINLQSGFEDLQVRSKGSKISAQACNKQEKFQKQQVLEIKKSELIDMKNENEIIISRDKLNMYYLYIPISLSIKNKKEEEIISLNSSVRSFITRYNSSENIVEFCNNNFSKLSRLCIRHDKYQS</sequence>
<evidence type="ECO:0000313" key="1">
    <source>
        <dbReference type="EMBL" id="CAG8612317.1"/>
    </source>
</evidence>
<gene>
    <name evidence="1" type="ORF">DHETER_LOCUS7685</name>
</gene>
<organism evidence="1 2">
    <name type="scientific">Dentiscutata heterogama</name>
    <dbReference type="NCBI Taxonomy" id="1316150"/>
    <lineage>
        <taxon>Eukaryota</taxon>
        <taxon>Fungi</taxon>
        <taxon>Fungi incertae sedis</taxon>
        <taxon>Mucoromycota</taxon>
        <taxon>Glomeromycotina</taxon>
        <taxon>Glomeromycetes</taxon>
        <taxon>Diversisporales</taxon>
        <taxon>Gigasporaceae</taxon>
        <taxon>Dentiscutata</taxon>
    </lineage>
</organism>
<proteinExistence type="predicted"/>
<evidence type="ECO:0000313" key="2">
    <source>
        <dbReference type="Proteomes" id="UP000789702"/>
    </source>
</evidence>
<dbReference type="Proteomes" id="UP000789702">
    <property type="component" value="Unassembled WGS sequence"/>
</dbReference>